<dbReference type="SUPFAM" id="SSF52540">
    <property type="entry name" value="P-loop containing nucleoside triphosphate hydrolases"/>
    <property type="match status" value="1"/>
</dbReference>
<reference evidence="1" key="1">
    <citation type="journal article" date="2021" name="Proc. Natl. Acad. Sci. U.S.A.">
        <title>A Catalog of Tens of Thousands of Viruses from Human Metagenomes Reveals Hidden Associations with Chronic Diseases.</title>
        <authorList>
            <person name="Tisza M.J."/>
            <person name="Buck C.B."/>
        </authorList>
    </citation>
    <scope>NUCLEOTIDE SEQUENCE</scope>
    <source>
        <strain evidence="1">Ctsf32</strain>
    </source>
</reference>
<dbReference type="InterPro" id="IPR027417">
    <property type="entry name" value="P-loop_NTPase"/>
</dbReference>
<dbReference type="EMBL" id="BK015882">
    <property type="protein sequence ID" value="DAD71425.1"/>
    <property type="molecule type" value="Genomic_DNA"/>
</dbReference>
<dbReference type="Gene3D" id="3.40.50.300">
    <property type="entry name" value="P-loop containing nucleotide triphosphate hydrolases"/>
    <property type="match status" value="1"/>
</dbReference>
<name>A0A8S5LN53_9CAUD</name>
<protein>
    <submittedName>
        <fullName evidence="1">DNA polymerase III subunit delta</fullName>
    </submittedName>
</protein>
<sequence length="263" mass="30337">MIGQELLYNKICQYTLDTFPRSIILLGDTGSGRHTLCNDIADRLKIEKVIIDSPISYDNIEEFTTRPTPYLYIFNADVLSIKQQNVILKFLEEPLNNCYIIIICRVKQQLLDTILNRCQLWTLSKYEKDTLTRIVPEATELQLSLASTPGQLIALSTIKEEDLYYMKDLSSKILSSISKATVSNILSVPDRFYYGPEESGKYSFDIFLKFLLQTSFKNVVEAVNSTCYNTYMLTEELFNKTFIPNINKKQLFENYLMKMKGQG</sequence>
<accession>A0A8S5LN53</accession>
<evidence type="ECO:0000313" key="1">
    <source>
        <dbReference type="EMBL" id="DAD71425.1"/>
    </source>
</evidence>
<organism evidence="1">
    <name type="scientific">Siphoviridae sp. ctsf32</name>
    <dbReference type="NCBI Taxonomy" id="2827594"/>
    <lineage>
        <taxon>Viruses</taxon>
        <taxon>Duplodnaviria</taxon>
        <taxon>Heunggongvirae</taxon>
        <taxon>Uroviricota</taxon>
        <taxon>Caudoviricetes</taxon>
    </lineage>
</organism>
<dbReference type="Pfam" id="PF13177">
    <property type="entry name" value="DNA_pol3_delta2"/>
    <property type="match status" value="1"/>
</dbReference>
<proteinExistence type="predicted"/>